<dbReference type="Gene3D" id="1.10.3460.10">
    <property type="entry name" value="Chlorophyll a/b binding protein domain"/>
    <property type="match status" value="1"/>
</dbReference>
<dbReference type="Proteomes" id="UP001159364">
    <property type="component" value="Linkage Group LG05"/>
</dbReference>
<dbReference type="AlphaFoldDB" id="A0AAV8TCT4"/>
<organism evidence="1 2">
    <name type="scientific">Erythroxylum novogranatense</name>
    <dbReference type="NCBI Taxonomy" id="1862640"/>
    <lineage>
        <taxon>Eukaryota</taxon>
        <taxon>Viridiplantae</taxon>
        <taxon>Streptophyta</taxon>
        <taxon>Embryophyta</taxon>
        <taxon>Tracheophyta</taxon>
        <taxon>Spermatophyta</taxon>
        <taxon>Magnoliopsida</taxon>
        <taxon>eudicotyledons</taxon>
        <taxon>Gunneridae</taxon>
        <taxon>Pentapetalae</taxon>
        <taxon>rosids</taxon>
        <taxon>fabids</taxon>
        <taxon>Malpighiales</taxon>
        <taxon>Erythroxylaceae</taxon>
        <taxon>Erythroxylum</taxon>
    </lineage>
</organism>
<evidence type="ECO:0000313" key="2">
    <source>
        <dbReference type="Proteomes" id="UP001159364"/>
    </source>
</evidence>
<dbReference type="EMBL" id="JAIWQS010000005">
    <property type="protein sequence ID" value="KAJ8763923.1"/>
    <property type="molecule type" value="Genomic_DNA"/>
</dbReference>
<comment type="caution">
    <text evidence="1">The sequence shown here is derived from an EMBL/GenBank/DDBJ whole genome shotgun (WGS) entry which is preliminary data.</text>
</comment>
<sequence>MLEAAGIFIPEALNKFGANCGPEAVWFKTGALLLDGNTLNYFGKPIPIVIAAVLGPLRSSYASVSVNGKEATSE</sequence>
<keyword evidence="2" id="KW-1185">Reference proteome</keyword>
<accession>A0AAV8TCT4</accession>
<proteinExistence type="predicted"/>
<protein>
    <recommendedName>
        <fullName evidence="3">Chlorophyll a-b binding protein, chloroplastic</fullName>
    </recommendedName>
</protein>
<evidence type="ECO:0008006" key="3">
    <source>
        <dbReference type="Google" id="ProtNLM"/>
    </source>
</evidence>
<name>A0AAV8TCT4_9ROSI</name>
<gene>
    <name evidence="1" type="ORF">K2173_003705</name>
</gene>
<evidence type="ECO:0000313" key="1">
    <source>
        <dbReference type="EMBL" id="KAJ8763923.1"/>
    </source>
</evidence>
<reference evidence="1 2" key="1">
    <citation type="submission" date="2021-09" db="EMBL/GenBank/DDBJ databases">
        <title>Genomic insights and catalytic innovation underlie evolution of tropane alkaloids biosynthesis.</title>
        <authorList>
            <person name="Wang Y.-J."/>
            <person name="Tian T."/>
            <person name="Huang J.-P."/>
            <person name="Huang S.-X."/>
        </authorList>
    </citation>
    <scope>NUCLEOTIDE SEQUENCE [LARGE SCALE GENOMIC DNA]</scope>
    <source>
        <strain evidence="1">KIB-2018</strain>
        <tissue evidence="1">Leaf</tissue>
    </source>
</reference>